<dbReference type="RefSeq" id="WP_152803276.1">
    <property type="nucleotide sequence ID" value="NZ_WHNX01000009.1"/>
</dbReference>
<dbReference type="Pfam" id="PF00465">
    <property type="entry name" value="Fe-ADH"/>
    <property type="match status" value="1"/>
</dbReference>
<dbReference type="InterPro" id="IPR056798">
    <property type="entry name" value="ADH_Fe_C"/>
</dbReference>
<dbReference type="EMBL" id="WHNX01000009">
    <property type="protein sequence ID" value="MPW25627.1"/>
    <property type="molecule type" value="Genomic_DNA"/>
</dbReference>
<dbReference type="Pfam" id="PF25137">
    <property type="entry name" value="ADH_Fe_C"/>
    <property type="match status" value="1"/>
</dbReference>
<name>A0A6A7K8W1_9FIRM</name>
<dbReference type="AlphaFoldDB" id="A0A6A7K8W1"/>
<feature type="domain" description="Alcohol dehydrogenase iron-type/glycerol dehydrogenase GldA" evidence="2">
    <location>
        <begin position="9"/>
        <end position="173"/>
    </location>
</feature>
<dbReference type="PANTHER" id="PTHR11496:SF83">
    <property type="entry name" value="HYDROXYACID-OXOACID TRANSHYDROGENASE, MITOCHONDRIAL"/>
    <property type="match status" value="1"/>
</dbReference>
<evidence type="ECO:0000313" key="5">
    <source>
        <dbReference type="Proteomes" id="UP000440004"/>
    </source>
</evidence>
<keyword evidence="1" id="KW-0560">Oxidoreductase</keyword>
<comment type="caution">
    <text evidence="4">The sequence shown here is derived from an EMBL/GenBank/DDBJ whole genome shotgun (WGS) entry which is preliminary data.</text>
</comment>
<accession>A0A6A7K8W1</accession>
<dbReference type="PANTHER" id="PTHR11496">
    <property type="entry name" value="ALCOHOL DEHYDROGENASE"/>
    <property type="match status" value="1"/>
</dbReference>
<evidence type="ECO:0000259" key="3">
    <source>
        <dbReference type="Pfam" id="PF25137"/>
    </source>
</evidence>
<keyword evidence="5" id="KW-1185">Reference proteome</keyword>
<dbReference type="SUPFAM" id="SSF56796">
    <property type="entry name" value="Dehydroquinate synthase-like"/>
    <property type="match status" value="1"/>
</dbReference>
<proteinExistence type="predicted"/>
<feature type="domain" description="Fe-containing alcohol dehydrogenase-like C-terminal" evidence="3">
    <location>
        <begin position="186"/>
        <end position="374"/>
    </location>
</feature>
<dbReference type="InterPro" id="IPR039697">
    <property type="entry name" value="Alcohol_dehydrogenase_Fe"/>
</dbReference>
<dbReference type="GO" id="GO:0046872">
    <property type="term" value="F:metal ion binding"/>
    <property type="evidence" value="ECO:0007669"/>
    <property type="project" value="InterPro"/>
</dbReference>
<gene>
    <name evidence="4" type="ORF">GC105_07475</name>
</gene>
<evidence type="ECO:0000259" key="2">
    <source>
        <dbReference type="Pfam" id="PF00465"/>
    </source>
</evidence>
<reference evidence="4 5" key="1">
    <citation type="submission" date="2019-10" db="EMBL/GenBank/DDBJ databases">
        <title>Alkalibaculum tamaniensis sp.nov., a new alkaliphilic acetogen, isolated on methoxylated aromatics from a mud volcano.</title>
        <authorList>
            <person name="Khomyakova M.A."/>
            <person name="Merkel A.Y."/>
            <person name="Bonch-Osmolovskaya E.A."/>
            <person name="Slobodkin A.I."/>
        </authorList>
    </citation>
    <scope>NUCLEOTIDE SEQUENCE [LARGE SCALE GENOMIC DNA]</scope>
    <source>
        <strain evidence="4 5">M08DMB</strain>
    </source>
</reference>
<dbReference type="InterPro" id="IPR001670">
    <property type="entry name" value="ADH_Fe/GldA"/>
</dbReference>
<dbReference type="InterPro" id="IPR018211">
    <property type="entry name" value="ADH_Fe_CS"/>
</dbReference>
<dbReference type="Gene3D" id="3.40.50.1970">
    <property type="match status" value="1"/>
</dbReference>
<dbReference type="Proteomes" id="UP000440004">
    <property type="component" value="Unassembled WGS sequence"/>
</dbReference>
<sequence length="385" mass="43065">MNFQKYNNTNYILGKGSINYIREYKDKRIALVVDNRVIEALNLKDKLFNEILKGCDYSLICNIDKEPSIDMLDPYISKIQKYNPDIIVAIGGGATIDAGKVLWLFSELPESTWDNIFSPNEIEKFTGKVSLIAIPTTSGTGSETTSAAVVKDKDKRKNLILSDEIIPTKAILDFDLLKSLPASVVIYSGVDALAHAIESAVSQIASPFVEMNSICAAVEIIENLQRSVEGNQESREKMHIAATIAGMGINNSITGMAHGMDYAGGDFNLPHGLVTGMLLPYTMEYLIPQPVYEKIATRLGIQGDYIEKQKKLVNIIFDIYNKIEMPICFKEIAIDEKSYLNHIDEYVKLAMKDPNNLLAPKEVNEKVLKELFLKFYYGKMGEEHE</sequence>
<organism evidence="4 5">
    <name type="scientific">Alkalibaculum sporogenes</name>
    <dbReference type="NCBI Taxonomy" id="2655001"/>
    <lineage>
        <taxon>Bacteria</taxon>
        <taxon>Bacillati</taxon>
        <taxon>Bacillota</taxon>
        <taxon>Clostridia</taxon>
        <taxon>Eubacteriales</taxon>
        <taxon>Eubacteriaceae</taxon>
        <taxon>Alkalibaculum</taxon>
    </lineage>
</organism>
<evidence type="ECO:0000256" key="1">
    <source>
        <dbReference type="ARBA" id="ARBA00023002"/>
    </source>
</evidence>
<dbReference type="Gene3D" id="1.20.1090.10">
    <property type="entry name" value="Dehydroquinate synthase-like - alpha domain"/>
    <property type="match status" value="1"/>
</dbReference>
<dbReference type="GO" id="GO:0004022">
    <property type="term" value="F:alcohol dehydrogenase (NAD+) activity"/>
    <property type="evidence" value="ECO:0007669"/>
    <property type="project" value="TreeGrafter"/>
</dbReference>
<evidence type="ECO:0000313" key="4">
    <source>
        <dbReference type="EMBL" id="MPW25627.1"/>
    </source>
</evidence>
<protein>
    <submittedName>
        <fullName evidence="4">Iron-containing alcohol dehydrogenase</fullName>
    </submittedName>
</protein>
<dbReference type="PROSITE" id="PS00913">
    <property type="entry name" value="ADH_IRON_1"/>
    <property type="match status" value="1"/>
</dbReference>